<evidence type="ECO:0000256" key="1">
    <source>
        <dbReference type="ARBA" id="ARBA00001526"/>
    </source>
</evidence>
<comment type="subunit">
    <text evidence="5">Monomer.</text>
</comment>
<dbReference type="InterPro" id="IPR001279">
    <property type="entry name" value="Metallo-B-lactamas"/>
</dbReference>
<name>A0A285X3G3_9FLAO</name>
<evidence type="ECO:0000256" key="12">
    <source>
        <dbReference type="ARBA" id="ARBA00023251"/>
    </source>
</evidence>
<evidence type="ECO:0000313" key="15">
    <source>
        <dbReference type="Proteomes" id="UP000219193"/>
    </source>
</evidence>
<evidence type="ECO:0000256" key="4">
    <source>
        <dbReference type="ARBA" id="ARBA00005250"/>
    </source>
</evidence>
<feature type="domain" description="Metallo-beta-lactamase" evidence="13">
    <location>
        <begin position="54"/>
        <end position="223"/>
    </location>
</feature>
<keyword evidence="10" id="KW-0378">Hydrolase</keyword>
<dbReference type="EMBL" id="OCMF01000001">
    <property type="protein sequence ID" value="SOC79546.1"/>
    <property type="molecule type" value="Genomic_DNA"/>
</dbReference>
<evidence type="ECO:0000256" key="7">
    <source>
        <dbReference type="ARBA" id="ARBA00022723"/>
    </source>
</evidence>
<dbReference type="AlphaFoldDB" id="A0A285X3G3"/>
<keyword evidence="11" id="KW-0862">Zinc</keyword>
<dbReference type="EC" id="3.5.2.6" evidence="6"/>
<gene>
    <name evidence="14" type="ORF">SAMN06296241_1075</name>
</gene>
<proteinExistence type="inferred from homology"/>
<comment type="cofactor">
    <cofactor evidence="2">
        <name>Zn(2+)</name>
        <dbReference type="ChEBI" id="CHEBI:29105"/>
    </cofactor>
</comment>
<evidence type="ECO:0000259" key="13">
    <source>
        <dbReference type="SMART" id="SM00849"/>
    </source>
</evidence>
<evidence type="ECO:0000256" key="3">
    <source>
        <dbReference type="ARBA" id="ARBA00004418"/>
    </source>
</evidence>
<dbReference type="InterPro" id="IPR036866">
    <property type="entry name" value="RibonucZ/Hydroxyglut_hydro"/>
</dbReference>
<dbReference type="SMART" id="SM00849">
    <property type="entry name" value="Lactamase_B"/>
    <property type="match status" value="1"/>
</dbReference>
<dbReference type="NCBIfam" id="NF033088">
    <property type="entry name" value="bla_subclass_B1"/>
    <property type="match status" value="1"/>
</dbReference>
<keyword evidence="12" id="KW-0046">Antibiotic resistance</keyword>
<keyword evidence="9" id="KW-0574">Periplasm</keyword>
<dbReference type="Gene3D" id="3.60.15.10">
    <property type="entry name" value="Ribonuclease Z/Hydroxyacylglutathione hydrolase-like"/>
    <property type="match status" value="1"/>
</dbReference>
<evidence type="ECO:0000256" key="6">
    <source>
        <dbReference type="ARBA" id="ARBA00012865"/>
    </source>
</evidence>
<evidence type="ECO:0000256" key="8">
    <source>
        <dbReference type="ARBA" id="ARBA00022729"/>
    </source>
</evidence>
<evidence type="ECO:0000256" key="10">
    <source>
        <dbReference type="ARBA" id="ARBA00022801"/>
    </source>
</evidence>
<keyword evidence="7" id="KW-0479">Metal-binding</keyword>
<dbReference type="Pfam" id="PF00753">
    <property type="entry name" value="Lactamase_B"/>
    <property type="match status" value="1"/>
</dbReference>
<evidence type="ECO:0000313" key="14">
    <source>
        <dbReference type="EMBL" id="SOC79546.1"/>
    </source>
</evidence>
<dbReference type="GO" id="GO:0017001">
    <property type="term" value="P:antibiotic catabolic process"/>
    <property type="evidence" value="ECO:0007669"/>
    <property type="project" value="UniProtKB-ARBA"/>
</dbReference>
<comment type="catalytic activity">
    <reaction evidence="1">
        <text>a beta-lactam + H2O = a substituted beta-amino acid</text>
        <dbReference type="Rhea" id="RHEA:20401"/>
        <dbReference type="ChEBI" id="CHEBI:15377"/>
        <dbReference type="ChEBI" id="CHEBI:35627"/>
        <dbReference type="ChEBI" id="CHEBI:140347"/>
        <dbReference type="EC" id="3.5.2.6"/>
    </reaction>
</comment>
<sequence length="242" mass="26652">MSNFFSSIFFFILCISQGSAQIVFENDELKIEQISKHAYRHISFLDTKEYGKVASNGVLYLNNNEALVYDTPVNDHAASYLIGWIEKHQKSKIKAVVVTHFHEDCLGGLEEFHKNGIPSYSTTLTKELAQKNNYSVPQNIFTKSLEIHIGGITTATEFLGAGHTLDNAVGFIPSEKVFFGGCLVKAAGSGKGNLADADVGEWAETVKRIKLRFPDVKVVVPGHGSPGGPELLDYTIELFRNP</sequence>
<evidence type="ECO:0000256" key="2">
    <source>
        <dbReference type="ARBA" id="ARBA00001947"/>
    </source>
</evidence>
<accession>A0A285X3G3</accession>
<evidence type="ECO:0000256" key="11">
    <source>
        <dbReference type="ARBA" id="ARBA00022833"/>
    </source>
</evidence>
<dbReference type="InterPro" id="IPR058199">
    <property type="entry name" value="BlaB//VIM/IMP-1"/>
</dbReference>
<organism evidence="14 15">
    <name type="scientific">Salinimicrobium sediminis</name>
    <dbReference type="NCBI Taxonomy" id="1343891"/>
    <lineage>
        <taxon>Bacteria</taxon>
        <taxon>Pseudomonadati</taxon>
        <taxon>Bacteroidota</taxon>
        <taxon>Flavobacteriia</taxon>
        <taxon>Flavobacteriales</taxon>
        <taxon>Flavobacteriaceae</taxon>
        <taxon>Salinimicrobium</taxon>
    </lineage>
</organism>
<dbReference type="InterPro" id="IPR050855">
    <property type="entry name" value="NDM-1-like"/>
</dbReference>
<reference evidence="15" key="1">
    <citation type="submission" date="2017-09" db="EMBL/GenBank/DDBJ databases">
        <authorList>
            <person name="Varghese N."/>
            <person name="Submissions S."/>
        </authorList>
    </citation>
    <scope>NUCLEOTIDE SEQUENCE [LARGE SCALE GENOMIC DNA]</scope>
    <source>
        <strain evidence="15">CGMCC 1.12641</strain>
    </source>
</reference>
<evidence type="ECO:0000256" key="9">
    <source>
        <dbReference type="ARBA" id="ARBA00022764"/>
    </source>
</evidence>
<evidence type="ECO:0000256" key="5">
    <source>
        <dbReference type="ARBA" id="ARBA00011245"/>
    </source>
</evidence>
<protein>
    <recommendedName>
        <fullName evidence="6">beta-lactamase</fullName>
        <ecNumber evidence="6">3.5.2.6</ecNumber>
    </recommendedName>
</protein>
<comment type="subcellular location">
    <subcellularLocation>
        <location evidence="3">Periplasm</location>
    </subcellularLocation>
</comment>
<dbReference type="SUPFAM" id="SSF56281">
    <property type="entry name" value="Metallo-hydrolase/oxidoreductase"/>
    <property type="match status" value="1"/>
</dbReference>
<dbReference type="RefSeq" id="WP_179670486.1">
    <property type="nucleotide sequence ID" value="NZ_OCMF01000001.1"/>
</dbReference>
<keyword evidence="8" id="KW-0732">Signal</keyword>
<dbReference type="Proteomes" id="UP000219193">
    <property type="component" value="Unassembled WGS sequence"/>
</dbReference>
<comment type="similarity">
    <text evidence="4">Belongs to the metallo-beta-lactamase superfamily. Class-B beta-lactamase family.</text>
</comment>
<dbReference type="PANTHER" id="PTHR42951">
    <property type="entry name" value="METALLO-BETA-LACTAMASE DOMAIN-CONTAINING"/>
    <property type="match status" value="1"/>
</dbReference>
<keyword evidence="15" id="KW-1185">Reference proteome</keyword>
<dbReference type="PANTHER" id="PTHR42951:SF4">
    <property type="entry name" value="ACYL-COENZYME A THIOESTERASE MBLAC2"/>
    <property type="match status" value="1"/>
</dbReference>